<dbReference type="Proteomes" id="UP001497516">
    <property type="component" value="Chromosome 9"/>
</dbReference>
<proteinExistence type="predicted"/>
<evidence type="ECO:0000256" key="1">
    <source>
        <dbReference type="SAM" id="MobiDB-lite"/>
    </source>
</evidence>
<reference evidence="2 3" key="1">
    <citation type="submission" date="2024-04" db="EMBL/GenBank/DDBJ databases">
        <authorList>
            <person name="Fracassetti M."/>
        </authorList>
    </citation>
    <scope>NUCLEOTIDE SEQUENCE [LARGE SCALE GENOMIC DNA]</scope>
</reference>
<gene>
    <name evidence="2" type="ORF">LTRI10_LOCUS52380</name>
</gene>
<protein>
    <submittedName>
        <fullName evidence="2">Uncharacterized protein</fullName>
    </submittedName>
</protein>
<name>A0AAV2GTK1_9ROSI</name>
<keyword evidence="3" id="KW-1185">Reference proteome</keyword>
<sequence>MPRLRALHFVISRILLPRTQSLDIILPLDLWIMAHAAAGIPLDFSYLLFGVFMTYGDSSFPGPLPFGPLITQLILRLGISITSFHTVQPSWVFLVDQVLDELEIANEGEMDAADTEEGEDGDLEEVPEDDVEDTEAAGDDLDQFAAALAYEEEGFQFAAAAVLPGGLSGGLVDYSSDDSSSLGD</sequence>
<dbReference type="AlphaFoldDB" id="A0AAV2GTK1"/>
<evidence type="ECO:0000313" key="3">
    <source>
        <dbReference type="Proteomes" id="UP001497516"/>
    </source>
</evidence>
<evidence type="ECO:0000313" key="2">
    <source>
        <dbReference type="EMBL" id="CAL1413128.1"/>
    </source>
</evidence>
<accession>A0AAV2GTK1</accession>
<dbReference type="EMBL" id="OZ034822">
    <property type="protein sequence ID" value="CAL1413128.1"/>
    <property type="molecule type" value="Genomic_DNA"/>
</dbReference>
<organism evidence="2 3">
    <name type="scientific">Linum trigynum</name>
    <dbReference type="NCBI Taxonomy" id="586398"/>
    <lineage>
        <taxon>Eukaryota</taxon>
        <taxon>Viridiplantae</taxon>
        <taxon>Streptophyta</taxon>
        <taxon>Embryophyta</taxon>
        <taxon>Tracheophyta</taxon>
        <taxon>Spermatophyta</taxon>
        <taxon>Magnoliopsida</taxon>
        <taxon>eudicotyledons</taxon>
        <taxon>Gunneridae</taxon>
        <taxon>Pentapetalae</taxon>
        <taxon>rosids</taxon>
        <taxon>fabids</taxon>
        <taxon>Malpighiales</taxon>
        <taxon>Linaceae</taxon>
        <taxon>Linum</taxon>
    </lineage>
</organism>
<feature type="region of interest" description="Disordered" evidence="1">
    <location>
        <begin position="107"/>
        <end position="138"/>
    </location>
</feature>